<name>D1PQC5_9FIRM</name>
<dbReference type="Proteomes" id="UP000003438">
    <property type="component" value="Unassembled WGS sequence"/>
</dbReference>
<feature type="region of interest" description="Disordered" evidence="1">
    <location>
        <begin position="1"/>
        <end position="27"/>
    </location>
</feature>
<protein>
    <submittedName>
        <fullName evidence="2">Uncharacterized protein</fullName>
    </submittedName>
</protein>
<proteinExistence type="predicted"/>
<keyword evidence="3" id="KW-1185">Reference proteome</keyword>
<evidence type="ECO:0000313" key="3">
    <source>
        <dbReference type="Proteomes" id="UP000003438"/>
    </source>
</evidence>
<comment type="caution">
    <text evidence="2">The sequence shown here is derived from an EMBL/GenBank/DDBJ whole genome shotgun (WGS) entry which is preliminary data.</text>
</comment>
<feature type="compositionally biased region" description="Basic residues" evidence="1">
    <location>
        <begin position="1"/>
        <end position="23"/>
    </location>
</feature>
<organism evidence="2 3">
    <name type="scientific">Subdoligranulum variabile DSM 15176</name>
    <dbReference type="NCBI Taxonomy" id="411471"/>
    <lineage>
        <taxon>Bacteria</taxon>
        <taxon>Bacillati</taxon>
        <taxon>Bacillota</taxon>
        <taxon>Clostridia</taxon>
        <taxon>Eubacteriales</taxon>
        <taxon>Oscillospiraceae</taxon>
        <taxon>Subdoligranulum</taxon>
    </lineage>
</organism>
<reference evidence="2" key="1">
    <citation type="submission" date="2009-12" db="EMBL/GenBank/DDBJ databases">
        <authorList>
            <person name="Weinstock G."/>
            <person name="Sodergren E."/>
            <person name="Clifton S."/>
            <person name="Fulton L."/>
            <person name="Fulton B."/>
            <person name="Courtney L."/>
            <person name="Fronick C."/>
            <person name="Harrison M."/>
            <person name="Strong C."/>
            <person name="Farmer C."/>
            <person name="Delahaunty K."/>
            <person name="Markovic C."/>
            <person name="Hall O."/>
            <person name="Minx P."/>
            <person name="Tomlinson C."/>
            <person name="Mitreva M."/>
            <person name="Nelson J."/>
            <person name="Hou S."/>
            <person name="Wollam A."/>
            <person name="Pepin K.H."/>
            <person name="Johnson M."/>
            <person name="Bhonagiri V."/>
            <person name="Nash W.E."/>
            <person name="Warren W."/>
            <person name="Chinwalla A."/>
            <person name="Mardis E.R."/>
            <person name="Wilson R.K."/>
        </authorList>
    </citation>
    <scope>NUCLEOTIDE SEQUENCE [LARGE SCALE GENOMIC DNA]</scope>
    <source>
        <strain evidence="2">DSM 15176</strain>
    </source>
</reference>
<dbReference type="AlphaFoldDB" id="D1PQC5"/>
<dbReference type="STRING" id="411471.SUBVAR_06594"/>
<dbReference type="EMBL" id="ACBY02000035">
    <property type="protein sequence ID" value="EFB75107.1"/>
    <property type="molecule type" value="Genomic_DNA"/>
</dbReference>
<evidence type="ECO:0000313" key="2">
    <source>
        <dbReference type="EMBL" id="EFB75107.1"/>
    </source>
</evidence>
<evidence type="ECO:0000256" key="1">
    <source>
        <dbReference type="SAM" id="MobiDB-lite"/>
    </source>
</evidence>
<gene>
    <name evidence="2" type="ORF">SUBVAR_06594</name>
</gene>
<accession>D1PQC5</accession>
<sequence>MQRRNKTKKEQKQRRDKTKKKRGPCQAAQSVQYCLFSLDCTGGANALASAAIDAGTSIDHRLVLHADRTDGAGVNTCTASNALAGNGMSHRELLISVLIDVPYRPCTAASRYGATAGTSPAALQIV</sequence>
<dbReference type="HOGENOM" id="CLU_1980443_0_0_9"/>